<accession>A0A1G7YI60</accession>
<name>A0A1G7YI60_9RHOO</name>
<evidence type="ECO:0000256" key="2">
    <source>
        <dbReference type="RuleBase" id="RU368102"/>
    </source>
</evidence>
<evidence type="ECO:0000256" key="1">
    <source>
        <dbReference type="ARBA" id="ARBA00005686"/>
    </source>
</evidence>
<dbReference type="GO" id="GO:0009404">
    <property type="term" value="P:toxin metabolic process"/>
    <property type="evidence" value="ECO:0007669"/>
    <property type="project" value="UniProtKB-UniRule"/>
</dbReference>
<reference evidence="4 5" key="1">
    <citation type="submission" date="2016-10" db="EMBL/GenBank/DDBJ databases">
        <authorList>
            <person name="de Groot N.N."/>
        </authorList>
    </citation>
    <scope>NUCLEOTIDE SEQUENCE [LARGE SCALE GENOMIC DNA]</scope>
    <source>
        <strain evidence="4 5">DSM 5885</strain>
    </source>
</reference>
<sequence length="321" mass="35188">MTRRMARFTTTGRAGRPTPAPECRSASVGRNFRQEKASIDVDWTINITLPGNDNGDYLKATAWAGADDAYLMLDRNTNGLLDDGGELFSNGKVVDGARGLASLSWIDANGDGDITASDPVFDKLQVWQDRNGNGAVDDGEAKRLDDMEITALHYRRGSYDVGGRTLQMASPALESDAVGTRVQAVILGPALWLYARDPFKRFLFIGDLDWAVLPPVVLDQCRLYTRGALPYAFFTWALANEHVAARLRSAQPKIAPHEWKCGDEVWIIDAVAPFGQLEETLKGLRETIFAGRKVCALIPDPAKPGATTVREYPPADLPTKH</sequence>
<keyword evidence="5" id="KW-1185">Reference proteome</keyword>
<dbReference type="EC" id="2.3.1.-" evidence="2"/>
<dbReference type="Pfam" id="PF02794">
    <property type="entry name" value="HlyC"/>
    <property type="match status" value="1"/>
</dbReference>
<gene>
    <name evidence="4" type="ORF">SAMN05660652_01012</name>
</gene>
<dbReference type="STRING" id="83767.SAMN05660652_01012"/>
<dbReference type="PANTHER" id="PTHR39431">
    <property type="entry name" value="FRPA/C-RELATED PROTEIN"/>
    <property type="match status" value="1"/>
</dbReference>
<comment type="similarity">
    <text evidence="1 2">Belongs to the RTX toxin acyltransferase family.</text>
</comment>
<dbReference type="GO" id="GO:0005737">
    <property type="term" value="C:cytoplasm"/>
    <property type="evidence" value="ECO:0007669"/>
    <property type="project" value="UniProtKB-SubCell"/>
</dbReference>
<dbReference type="GO" id="GO:0016746">
    <property type="term" value="F:acyltransferase activity"/>
    <property type="evidence" value="ECO:0007669"/>
    <property type="project" value="UniProtKB-UniRule"/>
</dbReference>
<evidence type="ECO:0000313" key="5">
    <source>
        <dbReference type="Proteomes" id="UP000198607"/>
    </source>
</evidence>
<evidence type="ECO:0000256" key="3">
    <source>
        <dbReference type="SAM" id="MobiDB-lite"/>
    </source>
</evidence>
<proteinExistence type="inferred from homology"/>
<comment type="subcellular location">
    <subcellularLocation>
        <location evidence="2">Cytoplasm</location>
    </subcellularLocation>
</comment>
<dbReference type="Proteomes" id="UP000198607">
    <property type="component" value="Unassembled WGS sequence"/>
</dbReference>
<dbReference type="GO" id="GO:0031640">
    <property type="term" value="P:killing of cells of another organism"/>
    <property type="evidence" value="ECO:0007669"/>
    <property type="project" value="UniProtKB-KW"/>
</dbReference>
<keyword evidence="2" id="KW-0204">Cytolysis</keyword>
<dbReference type="EMBL" id="FNCY01000002">
    <property type="protein sequence ID" value="SDG96097.1"/>
    <property type="molecule type" value="Genomic_DNA"/>
</dbReference>
<keyword evidence="2 4" id="KW-0012">Acyltransferase</keyword>
<evidence type="ECO:0000313" key="4">
    <source>
        <dbReference type="EMBL" id="SDG96097.1"/>
    </source>
</evidence>
<dbReference type="AlphaFoldDB" id="A0A1G7YI60"/>
<dbReference type="InterPro" id="IPR003996">
    <property type="entry name" value="RTX_toxin-activating_protC_bac"/>
</dbReference>
<protein>
    <recommendedName>
        <fullName evidence="2">RTX toxin-activating lysine-acyltransferase</fullName>
        <ecNumber evidence="2">2.3.1.-</ecNumber>
    </recommendedName>
</protein>
<dbReference type="PANTHER" id="PTHR39431:SF1">
    <property type="entry name" value="FRPA_C-RELATED PROTEIN"/>
    <property type="match status" value="1"/>
</dbReference>
<comment type="function">
    <text evidence="2">Involved in fatty acylation of protoxin at internal lysine residues, thereby converting it to the active toxin.</text>
</comment>
<keyword evidence="2" id="KW-0963">Cytoplasm</keyword>
<feature type="region of interest" description="Disordered" evidence="3">
    <location>
        <begin position="1"/>
        <end position="29"/>
    </location>
</feature>
<organism evidence="4 5">
    <name type="scientific">Propionivibrio dicarboxylicus</name>
    <dbReference type="NCBI Taxonomy" id="83767"/>
    <lineage>
        <taxon>Bacteria</taxon>
        <taxon>Pseudomonadati</taxon>
        <taxon>Pseudomonadota</taxon>
        <taxon>Betaproteobacteria</taxon>
        <taxon>Rhodocyclales</taxon>
        <taxon>Rhodocyclaceae</taxon>
        <taxon>Propionivibrio</taxon>
    </lineage>
</organism>
<keyword evidence="2 4" id="KW-0808">Transferase</keyword>